<comment type="caution">
    <text evidence="2">The sequence shown here is derived from an EMBL/GenBank/DDBJ whole genome shotgun (WGS) entry which is preliminary data.</text>
</comment>
<sequence length="84" mass="9143">MRDPGGTKSHPVAVIVCNSAACSQVKGGGTFQNDVVEGPGRGGGLNKEPWTIENKYQKQQRTERKEVQPVKEKTGLRAAYQDET</sequence>
<proteinExistence type="predicted"/>
<evidence type="ECO:0000313" key="3">
    <source>
        <dbReference type="Proteomes" id="UP001066276"/>
    </source>
</evidence>
<gene>
    <name evidence="2" type="ORF">NDU88_005528</name>
</gene>
<feature type="compositionally biased region" description="Basic and acidic residues" evidence="1">
    <location>
        <begin position="60"/>
        <end position="75"/>
    </location>
</feature>
<organism evidence="2 3">
    <name type="scientific">Pleurodeles waltl</name>
    <name type="common">Iberian ribbed newt</name>
    <dbReference type="NCBI Taxonomy" id="8319"/>
    <lineage>
        <taxon>Eukaryota</taxon>
        <taxon>Metazoa</taxon>
        <taxon>Chordata</taxon>
        <taxon>Craniata</taxon>
        <taxon>Vertebrata</taxon>
        <taxon>Euteleostomi</taxon>
        <taxon>Amphibia</taxon>
        <taxon>Batrachia</taxon>
        <taxon>Caudata</taxon>
        <taxon>Salamandroidea</taxon>
        <taxon>Salamandridae</taxon>
        <taxon>Pleurodelinae</taxon>
        <taxon>Pleurodeles</taxon>
    </lineage>
</organism>
<evidence type="ECO:0000256" key="1">
    <source>
        <dbReference type="SAM" id="MobiDB-lite"/>
    </source>
</evidence>
<evidence type="ECO:0000313" key="2">
    <source>
        <dbReference type="EMBL" id="KAJ1217941.1"/>
    </source>
</evidence>
<dbReference type="AlphaFoldDB" id="A0AAV7WYJ5"/>
<dbReference type="EMBL" id="JANPWB010000001">
    <property type="protein sequence ID" value="KAJ1217941.1"/>
    <property type="molecule type" value="Genomic_DNA"/>
</dbReference>
<keyword evidence="3" id="KW-1185">Reference proteome</keyword>
<reference evidence="2" key="1">
    <citation type="journal article" date="2022" name="bioRxiv">
        <title>Sequencing and chromosome-scale assembly of the giantPleurodeles waltlgenome.</title>
        <authorList>
            <person name="Brown T."/>
            <person name="Elewa A."/>
            <person name="Iarovenko S."/>
            <person name="Subramanian E."/>
            <person name="Araus A.J."/>
            <person name="Petzold A."/>
            <person name="Susuki M."/>
            <person name="Suzuki K.-i.T."/>
            <person name="Hayashi T."/>
            <person name="Toyoda A."/>
            <person name="Oliveira C."/>
            <person name="Osipova E."/>
            <person name="Leigh N.D."/>
            <person name="Simon A."/>
            <person name="Yun M.H."/>
        </authorList>
    </citation>
    <scope>NUCLEOTIDE SEQUENCE</scope>
    <source>
        <strain evidence="2">20211129_DDA</strain>
        <tissue evidence="2">Liver</tissue>
    </source>
</reference>
<accession>A0AAV7WYJ5</accession>
<feature type="region of interest" description="Disordered" evidence="1">
    <location>
        <begin position="31"/>
        <end position="84"/>
    </location>
</feature>
<dbReference type="Proteomes" id="UP001066276">
    <property type="component" value="Chromosome 1_1"/>
</dbReference>
<protein>
    <submittedName>
        <fullName evidence="2">Uncharacterized protein</fullName>
    </submittedName>
</protein>
<name>A0AAV7WYJ5_PLEWA</name>